<organism evidence="1 2">
    <name type="scientific">Lophium mytilinum</name>
    <dbReference type="NCBI Taxonomy" id="390894"/>
    <lineage>
        <taxon>Eukaryota</taxon>
        <taxon>Fungi</taxon>
        <taxon>Dikarya</taxon>
        <taxon>Ascomycota</taxon>
        <taxon>Pezizomycotina</taxon>
        <taxon>Dothideomycetes</taxon>
        <taxon>Pleosporomycetidae</taxon>
        <taxon>Mytilinidiales</taxon>
        <taxon>Mytilinidiaceae</taxon>
        <taxon>Lophium</taxon>
    </lineage>
</organism>
<name>A0A6A6QL64_9PEZI</name>
<dbReference type="AlphaFoldDB" id="A0A6A6QL64"/>
<keyword evidence="2" id="KW-1185">Reference proteome</keyword>
<protein>
    <submittedName>
        <fullName evidence="1">Uncharacterized protein</fullName>
    </submittedName>
</protein>
<gene>
    <name evidence="1" type="ORF">BU16DRAFT_564158</name>
</gene>
<reference evidence="1" key="1">
    <citation type="journal article" date="2020" name="Stud. Mycol.">
        <title>101 Dothideomycetes genomes: a test case for predicting lifestyles and emergence of pathogens.</title>
        <authorList>
            <person name="Haridas S."/>
            <person name="Albert R."/>
            <person name="Binder M."/>
            <person name="Bloem J."/>
            <person name="Labutti K."/>
            <person name="Salamov A."/>
            <person name="Andreopoulos B."/>
            <person name="Baker S."/>
            <person name="Barry K."/>
            <person name="Bills G."/>
            <person name="Bluhm B."/>
            <person name="Cannon C."/>
            <person name="Castanera R."/>
            <person name="Culley D."/>
            <person name="Daum C."/>
            <person name="Ezra D."/>
            <person name="Gonzalez J."/>
            <person name="Henrissat B."/>
            <person name="Kuo A."/>
            <person name="Liang C."/>
            <person name="Lipzen A."/>
            <person name="Lutzoni F."/>
            <person name="Magnuson J."/>
            <person name="Mondo S."/>
            <person name="Nolan M."/>
            <person name="Ohm R."/>
            <person name="Pangilinan J."/>
            <person name="Park H.-J."/>
            <person name="Ramirez L."/>
            <person name="Alfaro M."/>
            <person name="Sun H."/>
            <person name="Tritt A."/>
            <person name="Yoshinaga Y."/>
            <person name="Zwiers L.-H."/>
            <person name="Turgeon B."/>
            <person name="Goodwin S."/>
            <person name="Spatafora J."/>
            <person name="Crous P."/>
            <person name="Grigoriev I."/>
        </authorList>
    </citation>
    <scope>NUCLEOTIDE SEQUENCE</scope>
    <source>
        <strain evidence="1">CBS 269.34</strain>
    </source>
</reference>
<sequence>MAPGAASMAGDMYAGWMLDAALPPATSHSSSGSVFGHVGSRFEVWLRGAVLVHGGFGEALRAGQRALPQSAALAMLAAGFSSTARESLGVAVISAHWQGAVPGAQGARENLRLNKYTSQQPAARDSPVYLTFLAAAHTFPTASLSSSPPPLLPFDVSSCYTIRFYYDARAPS</sequence>
<evidence type="ECO:0000313" key="2">
    <source>
        <dbReference type="Proteomes" id="UP000799750"/>
    </source>
</evidence>
<accession>A0A6A6QL64</accession>
<dbReference type="EMBL" id="MU004193">
    <property type="protein sequence ID" value="KAF2492849.1"/>
    <property type="molecule type" value="Genomic_DNA"/>
</dbReference>
<evidence type="ECO:0000313" key="1">
    <source>
        <dbReference type="EMBL" id="KAF2492849.1"/>
    </source>
</evidence>
<dbReference type="Proteomes" id="UP000799750">
    <property type="component" value="Unassembled WGS sequence"/>
</dbReference>
<proteinExistence type="predicted"/>